<evidence type="ECO:0000313" key="3">
    <source>
        <dbReference type="Proteomes" id="UP000464402"/>
    </source>
</evidence>
<reference evidence="3" key="1">
    <citation type="submission" date="2019-09" db="EMBL/GenBank/DDBJ databases">
        <title>Yersinia canariae sp. nov., isolated from a human yersiniosis case.</title>
        <authorList>
            <person name="Nguyen S.V."/>
            <person name="Greig D."/>
            <person name="Hurley D."/>
            <person name="Cao Y."/>
            <person name="McCabe E."/>
            <person name="Mitchell M."/>
            <person name="Jenkins C."/>
            <person name="Fanning S."/>
        </authorList>
    </citation>
    <scope>NUCLEOTIDE SEQUENCE [LARGE SCALE GENOMIC DNA]</scope>
    <source>
        <strain evidence="3">NCTC 14382</strain>
    </source>
</reference>
<dbReference type="InterPro" id="IPR035404">
    <property type="entry name" value="DUF5405"/>
</dbReference>
<dbReference type="KEGG" id="yca:F0T03_14690"/>
<sequence length="94" mass="10341">MHIKIGEKHVVTSDSLQFILNEVKVSQKGKSEGQERLEPIAYYPTITQLVEGLIKRNIGEAQINSFTSLAAEINRIGKLCQAAFSVTSGNKVKP</sequence>
<keyword evidence="3" id="KW-1185">Reference proteome</keyword>
<dbReference type="EMBL" id="CP043727">
    <property type="protein sequence ID" value="QHB33283.1"/>
    <property type="molecule type" value="Genomic_DNA"/>
</dbReference>
<evidence type="ECO:0000313" key="2">
    <source>
        <dbReference type="EMBL" id="QHB33283.1"/>
    </source>
</evidence>
<dbReference type="Pfam" id="PF17399">
    <property type="entry name" value="DUF5405"/>
    <property type="match status" value="1"/>
</dbReference>
<protein>
    <recommendedName>
        <fullName evidence="1">DUF5405 domain-containing protein</fullName>
    </recommendedName>
</protein>
<dbReference type="RefSeq" id="WP_159679123.1">
    <property type="nucleotide sequence ID" value="NZ_CP043727.1"/>
</dbReference>
<gene>
    <name evidence="2" type="ORF">F0T03_14690</name>
</gene>
<name>A0A857F0Q9_9GAMM</name>
<proteinExistence type="predicted"/>
<dbReference type="Proteomes" id="UP000464402">
    <property type="component" value="Chromosome"/>
</dbReference>
<accession>A0A857F0Q9</accession>
<feature type="domain" description="DUF5405" evidence="1">
    <location>
        <begin position="3"/>
        <end position="86"/>
    </location>
</feature>
<dbReference type="AlphaFoldDB" id="A0A857F0Q9"/>
<evidence type="ECO:0000259" key="1">
    <source>
        <dbReference type="Pfam" id="PF17399"/>
    </source>
</evidence>
<organism evidence="2 3">
    <name type="scientific">Yersinia canariae</name>
    <dbReference type="NCBI Taxonomy" id="2607663"/>
    <lineage>
        <taxon>Bacteria</taxon>
        <taxon>Pseudomonadati</taxon>
        <taxon>Pseudomonadota</taxon>
        <taxon>Gammaproteobacteria</taxon>
        <taxon>Enterobacterales</taxon>
        <taxon>Yersiniaceae</taxon>
        <taxon>Yersinia</taxon>
    </lineage>
</organism>